<reference evidence="1" key="1">
    <citation type="submission" date="2021-06" db="EMBL/GenBank/DDBJ databases">
        <authorList>
            <person name="Kallberg Y."/>
            <person name="Tangrot J."/>
            <person name="Rosling A."/>
        </authorList>
    </citation>
    <scope>NUCLEOTIDE SEQUENCE</scope>
    <source>
        <strain evidence="1">CL356</strain>
    </source>
</reference>
<comment type="caution">
    <text evidence="1">The sequence shown here is derived from an EMBL/GenBank/DDBJ whole genome shotgun (WGS) entry which is preliminary data.</text>
</comment>
<feature type="non-terminal residue" evidence="1">
    <location>
        <position position="140"/>
    </location>
</feature>
<protein>
    <submittedName>
        <fullName evidence="1">11479_t:CDS:1</fullName>
    </submittedName>
</protein>
<proteinExistence type="predicted"/>
<organism evidence="1 2">
    <name type="scientific">Acaulospora colombiana</name>
    <dbReference type="NCBI Taxonomy" id="27376"/>
    <lineage>
        <taxon>Eukaryota</taxon>
        <taxon>Fungi</taxon>
        <taxon>Fungi incertae sedis</taxon>
        <taxon>Mucoromycota</taxon>
        <taxon>Glomeromycotina</taxon>
        <taxon>Glomeromycetes</taxon>
        <taxon>Diversisporales</taxon>
        <taxon>Acaulosporaceae</taxon>
        <taxon>Acaulospora</taxon>
    </lineage>
</organism>
<name>A0ACA9NEK0_9GLOM</name>
<evidence type="ECO:0000313" key="2">
    <source>
        <dbReference type="Proteomes" id="UP000789525"/>
    </source>
</evidence>
<dbReference type="EMBL" id="CAJVPT010020625">
    <property type="protein sequence ID" value="CAG8649478.1"/>
    <property type="molecule type" value="Genomic_DNA"/>
</dbReference>
<gene>
    <name evidence="1" type="ORF">ACOLOM_LOCUS8202</name>
</gene>
<accession>A0ACA9NEK0</accession>
<evidence type="ECO:0000313" key="1">
    <source>
        <dbReference type="EMBL" id="CAG8649478.1"/>
    </source>
</evidence>
<sequence length="140" mass="16281">MDFFTESRDWSLLNFLDFRQKEENWTVDKMREHNTYIRTLGMMERNKSSENQNIIVDAGQSTIDESSIEETNIEKIPIEADLKEFDSDVEEIGTLTEEEMNIRNNLLAVLTAQQKRDTQSGKDCLSSIYLNGILDFSDDE</sequence>
<dbReference type="Proteomes" id="UP000789525">
    <property type="component" value="Unassembled WGS sequence"/>
</dbReference>
<keyword evidence="2" id="KW-1185">Reference proteome</keyword>